<dbReference type="EMBL" id="CP015108">
    <property type="protein sequence ID" value="ARF14577.1"/>
    <property type="molecule type" value="Genomic_DNA"/>
</dbReference>
<evidence type="ECO:0000313" key="3">
    <source>
        <dbReference type="Proteomes" id="UP000192486"/>
    </source>
</evidence>
<proteinExistence type="predicted"/>
<dbReference type="PANTHER" id="PTHR40265">
    <property type="entry name" value="BLL2707 PROTEIN"/>
    <property type="match status" value="1"/>
</dbReference>
<feature type="domain" description="Glyoxalase-like" evidence="1">
    <location>
        <begin position="3"/>
        <end position="192"/>
    </location>
</feature>
<gene>
    <name evidence="2" type="ORF">SporoS204_10715</name>
</gene>
<evidence type="ECO:0000313" key="2">
    <source>
        <dbReference type="EMBL" id="ARF14577.1"/>
    </source>
</evidence>
<name>A0ABN4YRU1_SPOUR</name>
<sequence length="233" mass="26918">MKLDHLVYFTQNDVQSIVNEQRAKGNPAVVGGKHEDWGTENALLYADNVYIEWLTVEDEDKARIAAEEQPLIAQYFHDRPYGDGWATVCFSVEDMEQWKDELDNKGFTTTKILKASRKTENGELLRWKMLFIEQSVSNELPYPFFIEWEEPEAKRQARLAKTGARTTFHQQQKISECIFHVEDPLRESGEWAILLSQKVGDVHDIQIGGVVLRFIEKNGTAQRLAEIHYTSND</sequence>
<dbReference type="Pfam" id="PF13468">
    <property type="entry name" value="Glyoxalase_3"/>
    <property type="match status" value="1"/>
</dbReference>
<organism evidence="2 3">
    <name type="scientific">Sporosarcina ureae</name>
    <dbReference type="NCBI Taxonomy" id="1571"/>
    <lineage>
        <taxon>Bacteria</taxon>
        <taxon>Bacillati</taxon>
        <taxon>Bacillota</taxon>
        <taxon>Bacilli</taxon>
        <taxon>Bacillales</taxon>
        <taxon>Caryophanaceae</taxon>
        <taxon>Sporosarcina</taxon>
    </lineage>
</organism>
<dbReference type="InterPro" id="IPR029068">
    <property type="entry name" value="Glyas_Bleomycin-R_OHBP_Dase"/>
</dbReference>
<dbReference type="Proteomes" id="UP000192486">
    <property type="component" value="Chromosome"/>
</dbReference>
<reference evidence="2 3" key="1">
    <citation type="submission" date="2016-04" db="EMBL/GenBank/DDBJ databases">
        <title>Comparative Genomics and Epigenetics of Sporosarcina ureae.</title>
        <authorList>
            <person name="Oliver A.S."/>
            <person name="Cooper K.K."/>
        </authorList>
    </citation>
    <scope>NUCLEOTIDE SEQUENCE [LARGE SCALE GENOMIC DNA]</scope>
    <source>
        <strain evidence="2 3">S204</strain>
    </source>
</reference>
<accession>A0ABN4YRU1</accession>
<protein>
    <recommendedName>
        <fullName evidence="1">Glyoxalase-like domain-containing protein</fullName>
    </recommendedName>
</protein>
<dbReference type="InterPro" id="IPR025870">
    <property type="entry name" value="Glyoxalase-like_dom"/>
</dbReference>
<dbReference type="SUPFAM" id="SSF54593">
    <property type="entry name" value="Glyoxalase/Bleomycin resistance protein/Dihydroxybiphenyl dioxygenase"/>
    <property type="match status" value="1"/>
</dbReference>
<keyword evidence="3" id="KW-1185">Reference proteome</keyword>
<dbReference type="Gene3D" id="3.10.180.10">
    <property type="entry name" value="2,3-Dihydroxybiphenyl 1,2-Dioxygenase, domain 1"/>
    <property type="match status" value="1"/>
</dbReference>
<dbReference type="PANTHER" id="PTHR40265:SF1">
    <property type="entry name" value="GLYOXALASE-LIKE DOMAIN-CONTAINING PROTEIN"/>
    <property type="match status" value="1"/>
</dbReference>
<evidence type="ECO:0000259" key="1">
    <source>
        <dbReference type="Pfam" id="PF13468"/>
    </source>
</evidence>